<keyword evidence="3" id="KW-1185">Reference proteome</keyword>
<evidence type="ECO:0000256" key="1">
    <source>
        <dbReference type="SAM" id="MobiDB-lite"/>
    </source>
</evidence>
<evidence type="ECO:0000313" key="3">
    <source>
        <dbReference type="Proteomes" id="UP000799424"/>
    </source>
</evidence>
<evidence type="ECO:0000313" key="2">
    <source>
        <dbReference type="EMBL" id="KAF2827312.1"/>
    </source>
</evidence>
<sequence>MREVALRTKPREKSSHVTPKETHDSSRQSFIFEYVRIEGPLLQSVRRAVDKVNKVHINNGAWLRIKNKGVLSLYYKINMYRAMLHTA</sequence>
<dbReference type="EMBL" id="MU006224">
    <property type="protein sequence ID" value="KAF2827312.1"/>
    <property type="molecule type" value="Genomic_DNA"/>
</dbReference>
<gene>
    <name evidence="2" type="ORF">CC86DRAFT_209459</name>
</gene>
<proteinExistence type="predicted"/>
<dbReference type="AlphaFoldDB" id="A0A6A7A1X1"/>
<feature type="region of interest" description="Disordered" evidence="1">
    <location>
        <begin position="1"/>
        <end position="26"/>
    </location>
</feature>
<organism evidence="2 3">
    <name type="scientific">Ophiobolus disseminans</name>
    <dbReference type="NCBI Taxonomy" id="1469910"/>
    <lineage>
        <taxon>Eukaryota</taxon>
        <taxon>Fungi</taxon>
        <taxon>Dikarya</taxon>
        <taxon>Ascomycota</taxon>
        <taxon>Pezizomycotina</taxon>
        <taxon>Dothideomycetes</taxon>
        <taxon>Pleosporomycetidae</taxon>
        <taxon>Pleosporales</taxon>
        <taxon>Pleosporineae</taxon>
        <taxon>Phaeosphaeriaceae</taxon>
        <taxon>Ophiobolus</taxon>
    </lineage>
</organism>
<name>A0A6A7A1X1_9PLEO</name>
<protein>
    <submittedName>
        <fullName evidence="2">Uncharacterized protein</fullName>
    </submittedName>
</protein>
<accession>A0A6A7A1X1</accession>
<reference evidence="2" key="1">
    <citation type="journal article" date="2020" name="Stud. Mycol.">
        <title>101 Dothideomycetes genomes: a test case for predicting lifestyles and emergence of pathogens.</title>
        <authorList>
            <person name="Haridas S."/>
            <person name="Albert R."/>
            <person name="Binder M."/>
            <person name="Bloem J."/>
            <person name="Labutti K."/>
            <person name="Salamov A."/>
            <person name="Andreopoulos B."/>
            <person name="Baker S."/>
            <person name="Barry K."/>
            <person name="Bills G."/>
            <person name="Bluhm B."/>
            <person name="Cannon C."/>
            <person name="Castanera R."/>
            <person name="Culley D."/>
            <person name="Daum C."/>
            <person name="Ezra D."/>
            <person name="Gonzalez J."/>
            <person name="Henrissat B."/>
            <person name="Kuo A."/>
            <person name="Liang C."/>
            <person name="Lipzen A."/>
            <person name="Lutzoni F."/>
            <person name="Magnuson J."/>
            <person name="Mondo S."/>
            <person name="Nolan M."/>
            <person name="Ohm R."/>
            <person name="Pangilinan J."/>
            <person name="Park H.-J."/>
            <person name="Ramirez L."/>
            <person name="Alfaro M."/>
            <person name="Sun H."/>
            <person name="Tritt A."/>
            <person name="Yoshinaga Y."/>
            <person name="Zwiers L.-H."/>
            <person name="Turgeon B."/>
            <person name="Goodwin S."/>
            <person name="Spatafora J."/>
            <person name="Crous P."/>
            <person name="Grigoriev I."/>
        </authorList>
    </citation>
    <scope>NUCLEOTIDE SEQUENCE</scope>
    <source>
        <strain evidence="2">CBS 113818</strain>
    </source>
</reference>
<dbReference type="Proteomes" id="UP000799424">
    <property type="component" value="Unassembled WGS sequence"/>
</dbReference>